<evidence type="ECO:0000313" key="1">
    <source>
        <dbReference type="EMBL" id="KRK95047.1"/>
    </source>
</evidence>
<comment type="caution">
    <text evidence="1">The sequence shown here is derived from an EMBL/GenBank/DDBJ whole genome shotgun (WGS) entry which is preliminary data.</text>
</comment>
<dbReference type="PATRIC" id="fig|1423715.3.peg.2308"/>
<evidence type="ECO:0000313" key="2">
    <source>
        <dbReference type="Proteomes" id="UP000051955"/>
    </source>
</evidence>
<accession>A0A0R1LU69</accession>
<organism evidence="1 2">
    <name type="scientific">Levilactobacillus acidifarinae DSM 19394 = JCM 15949</name>
    <dbReference type="NCBI Taxonomy" id="1423715"/>
    <lineage>
        <taxon>Bacteria</taxon>
        <taxon>Bacillati</taxon>
        <taxon>Bacillota</taxon>
        <taxon>Bacilli</taxon>
        <taxon>Lactobacillales</taxon>
        <taxon>Lactobacillaceae</taxon>
        <taxon>Levilactobacillus</taxon>
    </lineage>
</organism>
<dbReference type="OrthoDB" id="5523335at2"/>
<dbReference type="EMBL" id="AZDV01000023">
    <property type="protein sequence ID" value="KRK95047.1"/>
    <property type="molecule type" value="Genomic_DNA"/>
</dbReference>
<name>A0A0R1LU69_9LACO</name>
<reference evidence="1 2" key="1">
    <citation type="journal article" date="2015" name="Genome Announc.">
        <title>Expanding the biotechnology potential of lactobacilli through comparative genomics of 213 strains and associated genera.</title>
        <authorList>
            <person name="Sun Z."/>
            <person name="Harris H.M."/>
            <person name="McCann A."/>
            <person name="Guo C."/>
            <person name="Argimon S."/>
            <person name="Zhang W."/>
            <person name="Yang X."/>
            <person name="Jeffery I.B."/>
            <person name="Cooney J.C."/>
            <person name="Kagawa T.F."/>
            <person name="Liu W."/>
            <person name="Song Y."/>
            <person name="Salvetti E."/>
            <person name="Wrobel A."/>
            <person name="Rasinkangas P."/>
            <person name="Parkhill J."/>
            <person name="Rea M.C."/>
            <person name="O'Sullivan O."/>
            <person name="Ritari J."/>
            <person name="Douillard F.P."/>
            <person name="Paul Ross R."/>
            <person name="Yang R."/>
            <person name="Briner A.E."/>
            <person name="Felis G.E."/>
            <person name="de Vos W.M."/>
            <person name="Barrangou R."/>
            <person name="Klaenhammer T.R."/>
            <person name="Caufield P.W."/>
            <person name="Cui Y."/>
            <person name="Zhang H."/>
            <person name="O'Toole P.W."/>
        </authorList>
    </citation>
    <scope>NUCLEOTIDE SEQUENCE [LARGE SCALE GENOMIC DNA]</scope>
    <source>
        <strain evidence="1 2">DSM 19394</strain>
    </source>
</reference>
<keyword evidence="2" id="KW-1185">Reference proteome</keyword>
<dbReference type="RefSeq" id="WP_057803017.1">
    <property type="nucleotide sequence ID" value="NZ_AZDV01000023.1"/>
</dbReference>
<dbReference type="Proteomes" id="UP000051955">
    <property type="component" value="Unassembled WGS sequence"/>
</dbReference>
<dbReference type="AlphaFoldDB" id="A0A0R1LU69"/>
<gene>
    <name evidence="1" type="ORF">FD25_GL002233</name>
</gene>
<protein>
    <submittedName>
        <fullName evidence="1">Uncharacterized protein</fullName>
    </submittedName>
</protein>
<sequence length="80" mass="9064">MPAIEKGVAKIINQLQNIKSLETWTHEQLVLLGRNAAAWRLFATSAKQDVFLFQNKPQGLQVSVYQHANGDYELGRIWAV</sequence>
<proteinExistence type="predicted"/>